<protein>
    <submittedName>
        <fullName evidence="1">Uncharacterized protein</fullName>
    </submittedName>
</protein>
<comment type="caution">
    <text evidence="1">The sequence shown here is derived from an EMBL/GenBank/DDBJ whole genome shotgun (WGS) entry which is preliminary data.</text>
</comment>
<reference evidence="1 2" key="1">
    <citation type="submission" date="2019-04" db="EMBL/GenBank/DDBJ databases">
        <title>Bacillus sediminilitoris sp. nov., isolated from a tidal flat sediment on the East China Sea.</title>
        <authorList>
            <person name="Wei Y."/>
            <person name="Mao H."/>
            <person name="Fang J."/>
        </authorList>
    </citation>
    <scope>NUCLEOTIDE SEQUENCE [LARGE SCALE GENOMIC DNA]</scope>
    <source>
        <strain evidence="1 2">DSL-17</strain>
    </source>
</reference>
<keyword evidence="2" id="KW-1185">Reference proteome</keyword>
<evidence type="ECO:0000313" key="1">
    <source>
        <dbReference type="EMBL" id="THF76474.1"/>
    </source>
</evidence>
<proteinExistence type="predicted"/>
<evidence type="ECO:0000313" key="2">
    <source>
        <dbReference type="Proteomes" id="UP000310334"/>
    </source>
</evidence>
<dbReference type="AlphaFoldDB" id="A0A4S4BNL6"/>
<dbReference type="EMBL" id="SSNT01000020">
    <property type="protein sequence ID" value="THF76474.1"/>
    <property type="molecule type" value="Genomic_DNA"/>
</dbReference>
<accession>A0A4S4BNL6</accession>
<gene>
    <name evidence="1" type="ORF">E6W99_21365</name>
</gene>
<dbReference type="OrthoDB" id="2869815at2"/>
<name>A0A4S4BNL6_9BACI</name>
<dbReference type="Proteomes" id="UP000310334">
    <property type="component" value="Unassembled WGS sequence"/>
</dbReference>
<dbReference type="RefSeq" id="WP_136357630.1">
    <property type="nucleotide sequence ID" value="NZ_CP046266.1"/>
</dbReference>
<sequence length="140" mass="16770">MKVVDRLKEFIVNQDVIPKSIKIHPDALSELESEKFVYIINKSDENPIKRFMGIELIPETNVEHFETVEIDNKNERWIVKKEVRKIREKYIHQTGEISKDISLLFAYLGYLERELEDKTNYLHYLKEKARLESQEKMDES</sequence>
<organism evidence="1 2">
    <name type="scientific">Metabacillus sediminilitoris</name>
    <dbReference type="NCBI Taxonomy" id="2567941"/>
    <lineage>
        <taxon>Bacteria</taxon>
        <taxon>Bacillati</taxon>
        <taxon>Bacillota</taxon>
        <taxon>Bacilli</taxon>
        <taxon>Bacillales</taxon>
        <taxon>Bacillaceae</taxon>
        <taxon>Metabacillus</taxon>
    </lineage>
</organism>